<dbReference type="Proteomes" id="UP000092460">
    <property type="component" value="Unassembled WGS sequence"/>
</dbReference>
<reference evidence="2" key="1">
    <citation type="submission" date="2015-01" db="EMBL/GenBank/DDBJ databases">
        <authorList>
            <person name="Aksoy S."/>
            <person name="Warren W."/>
            <person name="Wilson R.K."/>
        </authorList>
    </citation>
    <scope>NUCLEOTIDE SEQUENCE [LARGE SCALE GENOMIC DNA]</scope>
    <source>
        <strain evidence="2">IAEA</strain>
    </source>
</reference>
<dbReference type="AlphaFoldDB" id="A0A1B0B275"/>
<accession>A0A1B0B275</accession>
<dbReference type="EnsemblMetazoa" id="GPPI016479-RA">
    <property type="protein sequence ID" value="GPPI016479-PA"/>
    <property type="gene ID" value="GPPI016479"/>
</dbReference>
<proteinExistence type="predicted"/>
<dbReference type="VEuPathDB" id="VectorBase:GPPI016479"/>
<evidence type="ECO:0000313" key="2">
    <source>
        <dbReference type="Proteomes" id="UP000092460"/>
    </source>
</evidence>
<name>A0A1B0B275_9MUSC</name>
<reference evidence="1" key="2">
    <citation type="submission" date="2020-05" db="UniProtKB">
        <authorList>
            <consortium name="EnsemblMetazoa"/>
        </authorList>
    </citation>
    <scope>IDENTIFICATION</scope>
    <source>
        <strain evidence="1">IAEA</strain>
    </source>
</reference>
<keyword evidence="2" id="KW-1185">Reference proteome</keyword>
<dbReference type="EMBL" id="JXJN01007439">
    <property type="status" value="NOT_ANNOTATED_CDS"/>
    <property type="molecule type" value="Genomic_DNA"/>
</dbReference>
<evidence type="ECO:0000313" key="1">
    <source>
        <dbReference type="EnsemblMetazoa" id="GPPI016479-PA"/>
    </source>
</evidence>
<sequence>MNFPCLMHTLSLHNVSADVTNIEHQYYPASSRRKVRNCMNKPLEDFLHHPHKVVSAASTAILKGPYFYGVRRHEGLIRRFLLKLLKSEYWVKKYLKLQIFHTRFQSFNMICT</sequence>
<protein>
    <submittedName>
        <fullName evidence="1">Uncharacterized protein</fullName>
    </submittedName>
</protein>
<organism evidence="1 2">
    <name type="scientific">Glossina palpalis gambiensis</name>
    <dbReference type="NCBI Taxonomy" id="67801"/>
    <lineage>
        <taxon>Eukaryota</taxon>
        <taxon>Metazoa</taxon>
        <taxon>Ecdysozoa</taxon>
        <taxon>Arthropoda</taxon>
        <taxon>Hexapoda</taxon>
        <taxon>Insecta</taxon>
        <taxon>Pterygota</taxon>
        <taxon>Neoptera</taxon>
        <taxon>Endopterygota</taxon>
        <taxon>Diptera</taxon>
        <taxon>Brachycera</taxon>
        <taxon>Muscomorpha</taxon>
        <taxon>Hippoboscoidea</taxon>
        <taxon>Glossinidae</taxon>
        <taxon>Glossina</taxon>
    </lineage>
</organism>